<dbReference type="GO" id="GO:0000495">
    <property type="term" value="P:box H/ACA sno(s)RNA 3'-end processing"/>
    <property type="evidence" value="ECO:0007669"/>
    <property type="project" value="TreeGrafter"/>
</dbReference>
<dbReference type="SMART" id="SM00359">
    <property type="entry name" value="PUA"/>
    <property type="match status" value="1"/>
</dbReference>
<dbReference type="InterPro" id="IPR036974">
    <property type="entry name" value="PUA_sf"/>
</dbReference>
<dbReference type="GO" id="GO:0160148">
    <property type="term" value="F:tRNA pseudouridine(55) synthase activity"/>
    <property type="evidence" value="ECO:0007669"/>
    <property type="project" value="UniProtKB-EC"/>
</dbReference>
<dbReference type="EMBL" id="DUJS01000004">
    <property type="protein sequence ID" value="HII70727.1"/>
    <property type="molecule type" value="Genomic_DNA"/>
</dbReference>
<dbReference type="CDD" id="cd02572">
    <property type="entry name" value="PseudoU_synth_hDyskerin"/>
    <property type="match status" value="1"/>
</dbReference>
<dbReference type="GO" id="GO:0003723">
    <property type="term" value="F:RNA binding"/>
    <property type="evidence" value="ECO:0007669"/>
    <property type="project" value="InterPro"/>
</dbReference>
<dbReference type="Pfam" id="PF01472">
    <property type="entry name" value="PUA"/>
    <property type="match status" value="1"/>
</dbReference>
<dbReference type="Pfam" id="PF08068">
    <property type="entry name" value="DKCLD"/>
    <property type="match status" value="1"/>
</dbReference>
<dbReference type="SMR" id="A0A832T7G7"/>
<feature type="active site" description="Nucleophile" evidence="5">
    <location>
        <position position="80"/>
    </location>
</feature>
<comment type="similarity">
    <text evidence="4 5">Belongs to the pseudouridine synthase TruB family. Type 2 subfamily.</text>
</comment>
<dbReference type="PANTHER" id="PTHR23127:SF0">
    <property type="entry name" value="H_ACA RIBONUCLEOPROTEIN COMPLEX SUBUNIT DKC1"/>
    <property type="match status" value="1"/>
</dbReference>
<dbReference type="SUPFAM" id="SSF55120">
    <property type="entry name" value="Pseudouridine synthase"/>
    <property type="match status" value="1"/>
</dbReference>
<sequence length="338" mass="37813">MSGDKDRRLPFDRDREMITKAEVETDPRYGCPPEERPIEEYIMKGVINLDKPAGPTSHEVVAWVKEIFGLSKAGHGGTLDPKVTGVLPIALEKATKIIQTLLPAGKEYVTIMHLHGDVDEEELERVVKEFEGTILQRPPLRSAVKRRVRPKKIYYIDILEIDGRDVLMRVGCQAGTYIRKLCHDIGEALGVGAHMAELRRTRTGPFSEENAVTLHDVKDAYEFWKEEGWEEPLRHVVRPMEEGLEHLPRIEIRDTAVDAICHGANLAAPGIVRVEKGIQPGDLVAIFTLKGEAVALGVAKATWKEMLHADRGIMVDTKRVLMEPGTYPKAWGLKTPGE</sequence>
<dbReference type="NCBIfam" id="TIGR00451">
    <property type="entry name" value="unchar_dom_2"/>
    <property type="match status" value="1"/>
</dbReference>
<dbReference type="GO" id="GO:1990481">
    <property type="term" value="P:mRNA pseudouridine synthesis"/>
    <property type="evidence" value="ECO:0007669"/>
    <property type="project" value="TreeGrafter"/>
</dbReference>
<dbReference type="InterPro" id="IPR002478">
    <property type="entry name" value="PUA"/>
</dbReference>
<dbReference type="InterPro" id="IPR004802">
    <property type="entry name" value="tRNA_PsdUridine_synth_B_fam"/>
</dbReference>
<dbReference type="GO" id="GO:0031120">
    <property type="term" value="P:snRNA pseudouridine synthesis"/>
    <property type="evidence" value="ECO:0007669"/>
    <property type="project" value="TreeGrafter"/>
</dbReference>
<name>A0A832T7G7_9EURY</name>
<evidence type="ECO:0000259" key="6">
    <source>
        <dbReference type="SMART" id="SM00359"/>
    </source>
</evidence>
<dbReference type="NCBIfam" id="TIGR00425">
    <property type="entry name" value="CBF5"/>
    <property type="match status" value="1"/>
</dbReference>
<feature type="domain" description="PUA" evidence="6">
    <location>
        <begin position="248"/>
        <end position="322"/>
    </location>
</feature>
<evidence type="ECO:0000256" key="4">
    <source>
        <dbReference type="ARBA" id="ARBA00060775"/>
    </source>
</evidence>
<dbReference type="InterPro" id="IPR002501">
    <property type="entry name" value="PsdUridine_synth_N"/>
</dbReference>
<dbReference type="InterPro" id="IPR032819">
    <property type="entry name" value="TruB_C"/>
</dbReference>
<evidence type="ECO:0000256" key="1">
    <source>
        <dbReference type="ARBA" id="ARBA00022694"/>
    </source>
</evidence>
<evidence type="ECO:0000313" key="8">
    <source>
        <dbReference type="EMBL" id="HII70727.1"/>
    </source>
</evidence>
<dbReference type="PANTHER" id="PTHR23127">
    <property type="entry name" value="CENTROMERE/MICROTUBULE BINDING PROTEIN CBF5"/>
    <property type="match status" value="1"/>
</dbReference>
<comment type="caution">
    <text evidence="8">The sequence shown here is derived from an EMBL/GenBank/DDBJ whole genome shotgun (WGS) entry which is preliminary data.</text>
</comment>
<evidence type="ECO:0000259" key="7">
    <source>
        <dbReference type="SMART" id="SM01136"/>
    </source>
</evidence>
<dbReference type="FunFam" id="3.30.2350.10:FF:000001">
    <property type="entry name" value="H/ACA ribonucleoprotein complex subunit CBF5"/>
    <property type="match status" value="1"/>
</dbReference>
<evidence type="ECO:0000313" key="9">
    <source>
        <dbReference type="Proteomes" id="UP000619545"/>
    </source>
</evidence>
<reference evidence="8" key="1">
    <citation type="journal article" date="2020" name="bioRxiv">
        <title>A rank-normalized archaeal taxonomy based on genome phylogeny resolves widespread incomplete and uneven classifications.</title>
        <authorList>
            <person name="Rinke C."/>
            <person name="Chuvochina M."/>
            <person name="Mussig A.J."/>
            <person name="Chaumeil P.-A."/>
            <person name="Waite D.W."/>
            <person name="Whitman W.B."/>
            <person name="Parks D.H."/>
            <person name="Hugenholtz P."/>
        </authorList>
    </citation>
    <scope>NUCLEOTIDE SEQUENCE</scope>
    <source>
        <strain evidence="8">UBA8853</strain>
    </source>
</reference>
<dbReference type="GO" id="GO:0031119">
    <property type="term" value="P:tRNA pseudouridine synthesis"/>
    <property type="evidence" value="ECO:0007669"/>
    <property type="project" value="UniProtKB-UniRule"/>
</dbReference>
<dbReference type="Pfam" id="PF01509">
    <property type="entry name" value="TruB_N"/>
    <property type="match status" value="1"/>
</dbReference>
<dbReference type="HAMAP" id="MF_01081">
    <property type="entry name" value="TruB_arch"/>
    <property type="match status" value="1"/>
</dbReference>
<dbReference type="EC" id="5.4.99.25" evidence="5"/>
<dbReference type="CDD" id="cd21148">
    <property type="entry name" value="PUA_Cbf5"/>
    <property type="match status" value="1"/>
</dbReference>
<gene>
    <name evidence="5" type="primary">truB</name>
    <name evidence="8" type="ORF">HA336_05790</name>
</gene>
<accession>A0A832T7G7</accession>
<dbReference type="Gene3D" id="3.30.2350.10">
    <property type="entry name" value="Pseudouridine synthase"/>
    <property type="match status" value="1"/>
</dbReference>
<proteinExistence type="inferred from homology"/>
<comment type="catalytic activity">
    <reaction evidence="5">
        <text>uridine(55) in tRNA = pseudouridine(55) in tRNA</text>
        <dbReference type="Rhea" id="RHEA:42532"/>
        <dbReference type="Rhea" id="RHEA-COMP:10101"/>
        <dbReference type="Rhea" id="RHEA-COMP:10102"/>
        <dbReference type="ChEBI" id="CHEBI:65314"/>
        <dbReference type="ChEBI" id="CHEBI:65315"/>
        <dbReference type="EC" id="5.4.99.25"/>
    </reaction>
</comment>
<dbReference type="Gene3D" id="2.30.130.10">
    <property type="entry name" value="PUA domain"/>
    <property type="match status" value="1"/>
</dbReference>
<dbReference type="GeneID" id="1477436"/>
<keyword evidence="2 5" id="KW-0413">Isomerase</keyword>
<dbReference type="Proteomes" id="UP000619545">
    <property type="component" value="Unassembled WGS sequence"/>
</dbReference>
<dbReference type="AlphaFoldDB" id="A0A832T7G7"/>
<comment type="function">
    <text evidence="3 5">Could be responsible for synthesis of pseudouridine from uracil-55 in the psi GC loop of transfer RNAs.</text>
</comment>
<dbReference type="SUPFAM" id="SSF88697">
    <property type="entry name" value="PUA domain-like"/>
    <property type="match status" value="1"/>
</dbReference>
<feature type="domain" description="Dyskerin-like" evidence="7">
    <location>
        <begin position="3"/>
        <end position="61"/>
    </location>
</feature>
<evidence type="ECO:0000256" key="2">
    <source>
        <dbReference type="ARBA" id="ARBA00023235"/>
    </source>
</evidence>
<keyword evidence="1 5" id="KW-0819">tRNA processing</keyword>
<dbReference type="SMART" id="SM01136">
    <property type="entry name" value="DKCLD"/>
    <property type="match status" value="1"/>
</dbReference>
<dbReference type="NCBIfam" id="NF003280">
    <property type="entry name" value="PRK04270.1"/>
    <property type="match status" value="1"/>
</dbReference>
<dbReference type="InterPro" id="IPR004521">
    <property type="entry name" value="Uncharacterised_CHP00451"/>
</dbReference>
<dbReference type="Pfam" id="PF16198">
    <property type="entry name" value="TruB_C_2"/>
    <property type="match status" value="1"/>
</dbReference>
<evidence type="ECO:0000256" key="5">
    <source>
        <dbReference type="HAMAP-Rule" id="MF_01081"/>
    </source>
</evidence>
<dbReference type="RefSeq" id="WP_011018505.1">
    <property type="nucleotide sequence ID" value="NZ_DUJS01000004.1"/>
</dbReference>
<dbReference type="OMA" id="GPFKEDE"/>
<evidence type="ECO:0000256" key="3">
    <source>
        <dbReference type="ARBA" id="ARBA00060072"/>
    </source>
</evidence>
<dbReference type="InterPro" id="IPR012960">
    <property type="entry name" value="Dyskerin-like"/>
</dbReference>
<dbReference type="InterPro" id="IPR026326">
    <property type="entry name" value="TruB_arch"/>
</dbReference>
<dbReference type="PROSITE" id="PS50890">
    <property type="entry name" value="PUA"/>
    <property type="match status" value="1"/>
</dbReference>
<dbReference type="InterPro" id="IPR020103">
    <property type="entry name" value="PsdUridine_synth_cat_dom_sf"/>
</dbReference>
<dbReference type="GO" id="GO:0031118">
    <property type="term" value="P:rRNA pseudouridine synthesis"/>
    <property type="evidence" value="ECO:0007669"/>
    <property type="project" value="TreeGrafter"/>
</dbReference>
<dbReference type="InterPro" id="IPR015947">
    <property type="entry name" value="PUA-like_sf"/>
</dbReference>
<organism evidence="8 9">
    <name type="scientific">Methanopyrus kandleri</name>
    <dbReference type="NCBI Taxonomy" id="2320"/>
    <lineage>
        <taxon>Archaea</taxon>
        <taxon>Methanobacteriati</taxon>
        <taxon>Methanobacteriota</taxon>
        <taxon>Methanomada group</taxon>
        <taxon>Methanopyri</taxon>
        <taxon>Methanopyrales</taxon>
        <taxon>Methanopyraceae</taxon>
        <taxon>Methanopyrus</taxon>
    </lineage>
</organism>
<protein>
    <recommendedName>
        <fullName evidence="5">Probable tRNA pseudouridine synthase B</fullName>
        <ecNumber evidence="5">5.4.99.25</ecNumber>
    </recommendedName>
    <alternativeName>
        <fullName evidence="5">tRNA pseudouridine(55) synthase</fullName>
        <shortName evidence="5">Psi55 synthase</shortName>
    </alternativeName>
    <alternativeName>
        <fullName evidence="5">tRNA pseudouridylate synthase</fullName>
    </alternativeName>
    <alternativeName>
        <fullName evidence="5">tRNA-uridine isomerase</fullName>
    </alternativeName>
</protein>